<dbReference type="RefSeq" id="WP_377089963.1">
    <property type="nucleotide sequence ID" value="NZ_JBHSJL010000014.1"/>
</dbReference>
<reference evidence="2" key="1">
    <citation type="journal article" date="2019" name="Int. J. Syst. Evol. Microbiol.">
        <title>The Global Catalogue of Microorganisms (GCM) 10K type strain sequencing project: providing services to taxonomists for standard genome sequencing and annotation.</title>
        <authorList>
            <consortium name="The Broad Institute Genomics Platform"/>
            <consortium name="The Broad Institute Genome Sequencing Center for Infectious Disease"/>
            <person name="Wu L."/>
            <person name="Ma J."/>
        </authorList>
    </citation>
    <scope>NUCLEOTIDE SEQUENCE [LARGE SCALE GENOMIC DNA]</scope>
    <source>
        <strain evidence="2">CCUG 57942</strain>
    </source>
</reference>
<evidence type="ECO:0000313" key="2">
    <source>
        <dbReference type="Proteomes" id="UP001597389"/>
    </source>
</evidence>
<comment type="caution">
    <text evidence="1">The sequence shown here is derived from an EMBL/GenBank/DDBJ whole genome shotgun (WGS) entry which is preliminary data.</text>
</comment>
<proteinExistence type="predicted"/>
<gene>
    <name evidence="1" type="ORF">ACFSW8_01675</name>
</gene>
<accession>A0ABW4Z7C3</accession>
<dbReference type="EMBL" id="JBHUJB010000009">
    <property type="protein sequence ID" value="MFD2157602.1"/>
    <property type="molecule type" value="Genomic_DNA"/>
</dbReference>
<keyword evidence="2" id="KW-1185">Reference proteome</keyword>
<evidence type="ECO:0000313" key="1">
    <source>
        <dbReference type="EMBL" id="MFD2157602.1"/>
    </source>
</evidence>
<organism evidence="1 2">
    <name type="scientific">Rubritalea tangerina</name>
    <dbReference type="NCBI Taxonomy" id="430798"/>
    <lineage>
        <taxon>Bacteria</taxon>
        <taxon>Pseudomonadati</taxon>
        <taxon>Verrucomicrobiota</taxon>
        <taxon>Verrucomicrobiia</taxon>
        <taxon>Verrucomicrobiales</taxon>
        <taxon>Rubritaleaceae</taxon>
        <taxon>Rubritalea</taxon>
    </lineage>
</organism>
<dbReference type="Proteomes" id="UP001597389">
    <property type="component" value="Unassembled WGS sequence"/>
</dbReference>
<sequence>MLAGVVVADDMAKLNTMLEARVEANKKYRDQFMEDAKESDYAKKLVPLEKALGEEWVHFLNLVKKSDDKSLKVATLKLEVMDEMCGCYYDLEWSESLMEKVKLRNQLAEWKKKLEQLKEIEGASAAKPESETK</sequence>
<protein>
    <submittedName>
        <fullName evidence="1">Uncharacterized protein</fullName>
    </submittedName>
</protein>
<name>A0ABW4Z7C3_9BACT</name>